<dbReference type="Gene3D" id="3.40.190.290">
    <property type="match status" value="1"/>
</dbReference>
<dbReference type="EMBL" id="LAJY01000077">
    <property type="protein sequence ID" value="KJV10576.1"/>
    <property type="molecule type" value="Genomic_DNA"/>
</dbReference>
<dbReference type="AlphaFoldDB" id="A0A0F3IV66"/>
<dbReference type="GO" id="GO:0005829">
    <property type="term" value="C:cytosol"/>
    <property type="evidence" value="ECO:0007669"/>
    <property type="project" value="TreeGrafter"/>
</dbReference>
<dbReference type="Proteomes" id="UP000033774">
    <property type="component" value="Unassembled WGS sequence"/>
</dbReference>
<dbReference type="InterPro" id="IPR005119">
    <property type="entry name" value="LysR_subst-bd"/>
</dbReference>
<proteinExistence type="inferred from homology"/>
<protein>
    <submittedName>
        <fullName evidence="6">Transcriptional regulator</fullName>
    </submittedName>
</protein>
<keyword evidence="3" id="KW-0238">DNA-binding</keyword>
<comment type="similarity">
    <text evidence="1">Belongs to the LysR transcriptional regulatory family.</text>
</comment>
<name>A0A0F3IV66_9PROT</name>
<dbReference type="SUPFAM" id="SSF53850">
    <property type="entry name" value="Periplasmic binding protein-like II"/>
    <property type="match status" value="1"/>
</dbReference>
<keyword evidence="2" id="KW-0805">Transcription regulation</keyword>
<evidence type="ECO:0000313" key="6">
    <source>
        <dbReference type="EMBL" id="KJV10576.1"/>
    </source>
</evidence>
<dbReference type="Gene3D" id="1.10.10.10">
    <property type="entry name" value="Winged helix-like DNA-binding domain superfamily/Winged helix DNA-binding domain"/>
    <property type="match status" value="1"/>
</dbReference>
<evidence type="ECO:0000259" key="5">
    <source>
        <dbReference type="PROSITE" id="PS50931"/>
    </source>
</evidence>
<dbReference type="PROSITE" id="PS50931">
    <property type="entry name" value="HTH_LYSR"/>
    <property type="match status" value="1"/>
</dbReference>
<feature type="domain" description="HTH lysR-type" evidence="5">
    <location>
        <begin position="14"/>
        <end position="71"/>
    </location>
</feature>
<organism evidence="6 7">
    <name type="scientific">Elstera litoralis</name>
    <dbReference type="NCBI Taxonomy" id="552518"/>
    <lineage>
        <taxon>Bacteria</taxon>
        <taxon>Pseudomonadati</taxon>
        <taxon>Pseudomonadota</taxon>
        <taxon>Alphaproteobacteria</taxon>
        <taxon>Rhodospirillales</taxon>
        <taxon>Rhodospirillaceae</taxon>
        <taxon>Elstera</taxon>
    </lineage>
</organism>
<dbReference type="SUPFAM" id="SSF46785">
    <property type="entry name" value="Winged helix' DNA-binding domain"/>
    <property type="match status" value="1"/>
</dbReference>
<dbReference type="InterPro" id="IPR036388">
    <property type="entry name" value="WH-like_DNA-bd_sf"/>
</dbReference>
<dbReference type="GO" id="GO:0003677">
    <property type="term" value="F:DNA binding"/>
    <property type="evidence" value="ECO:0007669"/>
    <property type="project" value="UniProtKB-KW"/>
</dbReference>
<accession>A0A0F3IV66</accession>
<keyword evidence="4" id="KW-0804">Transcription</keyword>
<dbReference type="PANTHER" id="PTHR30419:SF8">
    <property type="entry name" value="NITROGEN ASSIMILATION TRANSCRIPTIONAL ACTIVATOR-RELATED"/>
    <property type="match status" value="1"/>
</dbReference>
<dbReference type="OrthoDB" id="9806538at2"/>
<sequence>MKKLSTDWFLRARLKFRHLQLLQAIDDHRNMHRAAQALTMSQPAASKLLTDLETALDVRLFDRLARGLEPNWYGQVLIRHARMVLAELSQAGEELSALMAGEGGAVTIGTVMAPAVDAVLGAVESVRYARPGLLISVQIDTSDTLIQKLLDAKLDMAVCRIPLGADPTSFLYEEVGEEELCFVVGAGHPLAGRARISLEDLVDQAWVLQPRGTLLRRRIESLFQAVNLPIPRQVMETSSVFMSLAAVARNQSITVVVRSVASLFETPDRYCTLPFKDVISVEPFGLVRLRNKMLSPGASAVFEALQQALGANRPIQP</sequence>
<reference evidence="6 7" key="1">
    <citation type="submission" date="2015-03" db="EMBL/GenBank/DDBJ databases">
        <title>Draft genome sequence of Elstera litoralis.</title>
        <authorList>
            <person name="Rahalkar M.C."/>
            <person name="Dhakephalkar P.K."/>
            <person name="Pore S.D."/>
            <person name="Arora P."/>
            <person name="Kapse N.G."/>
            <person name="Pandit P.S."/>
        </authorList>
    </citation>
    <scope>NUCLEOTIDE SEQUENCE [LARGE SCALE GENOMIC DNA]</scope>
    <source>
        <strain evidence="6 7">Dia-1</strain>
    </source>
</reference>
<dbReference type="GO" id="GO:0003700">
    <property type="term" value="F:DNA-binding transcription factor activity"/>
    <property type="evidence" value="ECO:0007669"/>
    <property type="project" value="InterPro"/>
</dbReference>
<evidence type="ECO:0000313" key="7">
    <source>
        <dbReference type="Proteomes" id="UP000033774"/>
    </source>
</evidence>
<comment type="caution">
    <text evidence="6">The sequence shown here is derived from an EMBL/GenBank/DDBJ whole genome shotgun (WGS) entry which is preliminary data.</text>
</comment>
<dbReference type="PRINTS" id="PR00039">
    <property type="entry name" value="HTHLYSR"/>
</dbReference>
<dbReference type="InterPro" id="IPR036390">
    <property type="entry name" value="WH_DNA-bd_sf"/>
</dbReference>
<evidence type="ECO:0000256" key="2">
    <source>
        <dbReference type="ARBA" id="ARBA00023015"/>
    </source>
</evidence>
<dbReference type="Pfam" id="PF03466">
    <property type="entry name" value="LysR_substrate"/>
    <property type="match status" value="1"/>
</dbReference>
<dbReference type="Pfam" id="PF00126">
    <property type="entry name" value="HTH_1"/>
    <property type="match status" value="1"/>
</dbReference>
<keyword evidence="7" id="KW-1185">Reference proteome</keyword>
<dbReference type="InterPro" id="IPR000847">
    <property type="entry name" value="LysR_HTH_N"/>
</dbReference>
<gene>
    <name evidence="6" type="ORF">VZ95_03980</name>
</gene>
<dbReference type="PANTHER" id="PTHR30419">
    <property type="entry name" value="HTH-TYPE TRANSCRIPTIONAL REGULATOR YBHD"/>
    <property type="match status" value="1"/>
</dbReference>
<dbReference type="RefSeq" id="WP_045774725.1">
    <property type="nucleotide sequence ID" value="NZ_LAJY01000077.1"/>
</dbReference>
<evidence type="ECO:0000256" key="4">
    <source>
        <dbReference type="ARBA" id="ARBA00023163"/>
    </source>
</evidence>
<evidence type="ECO:0000256" key="3">
    <source>
        <dbReference type="ARBA" id="ARBA00023125"/>
    </source>
</evidence>
<evidence type="ECO:0000256" key="1">
    <source>
        <dbReference type="ARBA" id="ARBA00009437"/>
    </source>
</evidence>
<dbReference type="InterPro" id="IPR050950">
    <property type="entry name" value="HTH-type_LysR_regulators"/>
</dbReference>